<evidence type="ECO:0000259" key="1">
    <source>
        <dbReference type="Pfam" id="PF10418"/>
    </source>
</evidence>
<reference evidence="2" key="1">
    <citation type="submission" date="2018-05" db="EMBL/GenBank/DDBJ databases">
        <authorList>
            <person name="Lanie J.A."/>
            <person name="Ng W.-L."/>
            <person name="Kazmierczak K.M."/>
            <person name="Andrzejewski T.M."/>
            <person name="Davidsen T.M."/>
            <person name="Wayne K.J."/>
            <person name="Tettelin H."/>
            <person name="Glass J.I."/>
            <person name="Rusch D."/>
            <person name="Podicherti R."/>
            <person name="Tsui H.-C.T."/>
            <person name="Winkler M.E."/>
        </authorList>
    </citation>
    <scope>NUCLEOTIDE SEQUENCE</scope>
</reference>
<accession>A0A382PGI3</accession>
<dbReference type="InterPro" id="IPR037117">
    <property type="entry name" value="Dihydroorotate_DH_ele_sf"/>
</dbReference>
<dbReference type="InterPro" id="IPR019480">
    <property type="entry name" value="Dihydroorotate_DH_Fe-S-bd"/>
</dbReference>
<dbReference type="EMBL" id="UINC01107269">
    <property type="protein sequence ID" value="SVC72509.1"/>
    <property type="molecule type" value="Genomic_DNA"/>
</dbReference>
<protein>
    <recommendedName>
        <fullName evidence="1">Dihydroorotate dehydrogenase electron transfer subunit iron-sulphur cluster binding domain-containing protein</fullName>
    </recommendedName>
</protein>
<organism evidence="2">
    <name type="scientific">marine metagenome</name>
    <dbReference type="NCBI Taxonomy" id="408172"/>
    <lineage>
        <taxon>unclassified sequences</taxon>
        <taxon>metagenomes</taxon>
        <taxon>ecological metagenomes</taxon>
    </lineage>
</organism>
<feature type="non-terminal residue" evidence="2">
    <location>
        <position position="1"/>
    </location>
</feature>
<feature type="domain" description="Dihydroorotate dehydrogenase electron transfer subunit iron-sulphur cluster binding" evidence="1">
    <location>
        <begin position="4"/>
        <end position="48"/>
    </location>
</feature>
<sequence>LALETIMACGFGICQGCTVERKAETNGQHSYRNKFALACMDGPIFNAKGIVSCM</sequence>
<dbReference type="AlphaFoldDB" id="A0A382PGI3"/>
<proteinExistence type="predicted"/>
<gene>
    <name evidence="2" type="ORF">METZ01_LOCUS325363</name>
</gene>
<evidence type="ECO:0000313" key="2">
    <source>
        <dbReference type="EMBL" id="SVC72509.1"/>
    </source>
</evidence>
<dbReference type="Gene3D" id="2.10.240.10">
    <property type="entry name" value="Dihydroorotate dehydrogenase, electron transfer subunit"/>
    <property type="match status" value="1"/>
</dbReference>
<dbReference type="Pfam" id="PF10418">
    <property type="entry name" value="DHODB_Fe-S_bind"/>
    <property type="match status" value="1"/>
</dbReference>
<name>A0A382PGI3_9ZZZZ</name>